<organism evidence="1 2">
    <name type="scientific">Stylosanthes scabra</name>
    <dbReference type="NCBI Taxonomy" id="79078"/>
    <lineage>
        <taxon>Eukaryota</taxon>
        <taxon>Viridiplantae</taxon>
        <taxon>Streptophyta</taxon>
        <taxon>Embryophyta</taxon>
        <taxon>Tracheophyta</taxon>
        <taxon>Spermatophyta</taxon>
        <taxon>Magnoliopsida</taxon>
        <taxon>eudicotyledons</taxon>
        <taxon>Gunneridae</taxon>
        <taxon>Pentapetalae</taxon>
        <taxon>rosids</taxon>
        <taxon>fabids</taxon>
        <taxon>Fabales</taxon>
        <taxon>Fabaceae</taxon>
        <taxon>Papilionoideae</taxon>
        <taxon>50 kb inversion clade</taxon>
        <taxon>dalbergioids sensu lato</taxon>
        <taxon>Dalbergieae</taxon>
        <taxon>Pterocarpus clade</taxon>
        <taxon>Stylosanthes</taxon>
    </lineage>
</organism>
<evidence type="ECO:0000313" key="1">
    <source>
        <dbReference type="EMBL" id="MED6226633.1"/>
    </source>
</evidence>
<protein>
    <submittedName>
        <fullName evidence="1">Uncharacterized protein</fullName>
    </submittedName>
</protein>
<dbReference type="EMBL" id="JASCZI010275827">
    <property type="protein sequence ID" value="MED6226633.1"/>
    <property type="molecule type" value="Genomic_DNA"/>
</dbReference>
<proteinExistence type="predicted"/>
<feature type="non-terminal residue" evidence="1">
    <location>
        <position position="1"/>
    </location>
</feature>
<accession>A0ABU6ZX93</accession>
<dbReference type="Gene3D" id="2.40.50.140">
    <property type="entry name" value="Nucleic acid-binding proteins"/>
    <property type="match status" value="2"/>
</dbReference>
<dbReference type="Proteomes" id="UP001341840">
    <property type="component" value="Unassembled WGS sequence"/>
</dbReference>
<evidence type="ECO:0000313" key="2">
    <source>
        <dbReference type="Proteomes" id="UP001341840"/>
    </source>
</evidence>
<keyword evidence="2" id="KW-1185">Reference proteome</keyword>
<dbReference type="InterPro" id="IPR012340">
    <property type="entry name" value="NA-bd_OB-fold"/>
</dbReference>
<comment type="caution">
    <text evidence="1">The sequence shown here is derived from an EMBL/GenBank/DDBJ whole genome shotgun (WGS) entry which is preliminary data.</text>
</comment>
<name>A0ABU6ZX93_9FABA</name>
<sequence length="147" mass="16578">SNKICCVLFGDLVDQIVPVLSQESVEPVIVVLQYFEATRWDEKTSIQSNFDVSGLHINPDLKVVDEFRTIILTGENSNGVRITPMEYQSAVSGVQELKRENVDISTIEEVFTAQEEKNVWIFGKIVAVNAGKTDWCYMACIKCPKKF</sequence>
<gene>
    <name evidence="1" type="ORF">PIB30_105730</name>
</gene>
<reference evidence="1 2" key="1">
    <citation type="journal article" date="2023" name="Plants (Basel)">
        <title>Bridging the Gap: Combining Genomics and Transcriptomics Approaches to Understand Stylosanthes scabra, an Orphan Legume from the Brazilian Caatinga.</title>
        <authorList>
            <person name="Ferreira-Neto J.R.C."/>
            <person name="da Silva M.D."/>
            <person name="Binneck E."/>
            <person name="de Melo N.F."/>
            <person name="da Silva R.H."/>
            <person name="de Melo A.L.T.M."/>
            <person name="Pandolfi V."/>
            <person name="Bustamante F.O."/>
            <person name="Brasileiro-Vidal A.C."/>
            <person name="Benko-Iseppon A.M."/>
        </authorList>
    </citation>
    <scope>NUCLEOTIDE SEQUENCE [LARGE SCALE GENOMIC DNA]</scope>
    <source>
        <tissue evidence="1">Leaves</tissue>
    </source>
</reference>